<sequence length="638" mass="73995">MEKLSLCRICLVQNVRMYVVTDKILQEVYEKLTDIPFVTEDSRPVLACYFCYAKLKQCCRLQRQCREAEELFAQILNEDNEILPSKIKREHNYLGGFTKTSIQHISIVDDGQTESDAIKEELPAVCERLVEGVDLKVERHSDDPGLESIPNSYHDIEDIPAHQSDSDSEDDVPLMKFKTEVEEEPEVSRKKKRVKNKTRKPDCSEIILSKKEQFENLLARSKTANYLHSPYKCDLCYKGFVDARAYDNHKMKHDLRSGAHVCDICRMHYQSVQLLRTHANNAHVRIFRCNKCGFVCHTGNQARIHEKWHNGHTYECQLCSHTFRKPTSYFSHMRKRHPTEHVCNICGETFVGKHGLQMHKRKTHIIGEKMVDPNDPDDPATKRFCAECNIQFYNSEAWKRHILCSVKHTLKTEESKTCSICPWKYIGNVSLETHMKEHAKALRRSRKPPATAKERIFRCNQCGSNFMTRSKLQAHINRTHLGLKYNKNIVCEVCGKKCTSNATLKYHQRTHTGEKPYSCSSCSKQFVDSNQLRIHTRTHTGEKPYVCAHCGKRFTQKPALNRHYRVHTGAKPYTCQYCSRTFSQSNSLKLHVRTVHLKQPANSRKNKVKNVAQETKMEKDCEELETGTSLQNLRVFVK</sequence>
<keyword evidence="2" id="KW-1185">Reference proteome</keyword>
<proteinExistence type="predicted"/>
<protein>
    <submittedName>
        <fullName evidence="1">Uncharacterized protein</fullName>
    </submittedName>
</protein>
<reference evidence="1" key="1">
    <citation type="submission" date="2023-03" db="EMBL/GenBank/DDBJ databases">
        <title>Chromosome-level genomes of two armyworms, Mythimna separata and Mythimna loreyi, provide insights into the biosynthesis and reception of sex pheromones.</title>
        <authorList>
            <person name="Zhao H."/>
        </authorList>
    </citation>
    <scope>NUCLEOTIDE SEQUENCE</scope>
    <source>
        <strain evidence="1">BeijingLab</strain>
    </source>
</reference>
<evidence type="ECO:0000313" key="2">
    <source>
        <dbReference type="Proteomes" id="UP001231649"/>
    </source>
</evidence>
<dbReference type="Proteomes" id="UP001231649">
    <property type="component" value="Chromosome 30"/>
</dbReference>
<organism evidence="1 2">
    <name type="scientific">Mythimna loreyi</name>
    <dbReference type="NCBI Taxonomy" id="667449"/>
    <lineage>
        <taxon>Eukaryota</taxon>
        <taxon>Metazoa</taxon>
        <taxon>Ecdysozoa</taxon>
        <taxon>Arthropoda</taxon>
        <taxon>Hexapoda</taxon>
        <taxon>Insecta</taxon>
        <taxon>Pterygota</taxon>
        <taxon>Neoptera</taxon>
        <taxon>Endopterygota</taxon>
        <taxon>Lepidoptera</taxon>
        <taxon>Glossata</taxon>
        <taxon>Ditrysia</taxon>
        <taxon>Noctuoidea</taxon>
        <taxon>Noctuidae</taxon>
        <taxon>Noctuinae</taxon>
        <taxon>Hadenini</taxon>
        <taxon>Mythimna</taxon>
    </lineage>
</organism>
<gene>
    <name evidence="1" type="ORF">PYW08_012326</name>
</gene>
<accession>A0ACC2Q0D9</accession>
<comment type="caution">
    <text evidence="1">The sequence shown here is derived from an EMBL/GenBank/DDBJ whole genome shotgun (WGS) entry which is preliminary data.</text>
</comment>
<evidence type="ECO:0000313" key="1">
    <source>
        <dbReference type="EMBL" id="KAJ8705006.1"/>
    </source>
</evidence>
<dbReference type="EMBL" id="CM056806">
    <property type="protein sequence ID" value="KAJ8705006.1"/>
    <property type="molecule type" value="Genomic_DNA"/>
</dbReference>
<name>A0ACC2Q0D9_9NEOP</name>